<protein>
    <submittedName>
        <fullName evidence="1">Uncharacterized protein</fullName>
    </submittedName>
</protein>
<accession>A0AAV3Q2F1</accession>
<dbReference type="EMBL" id="BAABME010003165">
    <property type="protein sequence ID" value="GAA0157695.1"/>
    <property type="molecule type" value="Genomic_DNA"/>
</dbReference>
<evidence type="ECO:0000313" key="2">
    <source>
        <dbReference type="Proteomes" id="UP001454036"/>
    </source>
</evidence>
<dbReference type="PANTHER" id="PTHR31973:SF197">
    <property type="entry name" value="SWIM-TYPE DOMAIN-CONTAINING PROTEIN"/>
    <property type="match status" value="1"/>
</dbReference>
<sequence>MVRTHTCGTSMKIPTISMKWMAKKYVNKRGLLAGCRIFLCLNDCFLKGAFKGQILADVDLDAENGIYPVAWAVVEVENTDSWTWGATNQLSQC</sequence>
<evidence type="ECO:0000313" key="1">
    <source>
        <dbReference type="EMBL" id="GAA0157695.1"/>
    </source>
</evidence>
<name>A0AAV3Q2F1_LITER</name>
<reference evidence="1 2" key="1">
    <citation type="submission" date="2024-01" db="EMBL/GenBank/DDBJ databases">
        <title>The complete chloroplast genome sequence of Lithospermum erythrorhizon: insights into the phylogenetic relationship among Boraginaceae species and the maternal lineages of purple gromwells.</title>
        <authorList>
            <person name="Okada T."/>
            <person name="Watanabe K."/>
        </authorList>
    </citation>
    <scope>NUCLEOTIDE SEQUENCE [LARGE SCALE GENOMIC DNA]</scope>
</reference>
<proteinExistence type="predicted"/>
<keyword evidence="2" id="KW-1185">Reference proteome</keyword>
<dbReference type="Proteomes" id="UP001454036">
    <property type="component" value="Unassembled WGS sequence"/>
</dbReference>
<gene>
    <name evidence="1" type="ORF">LIER_14907</name>
</gene>
<comment type="caution">
    <text evidence="1">The sequence shown here is derived from an EMBL/GenBank/DDBJ whole genome shotgun (WGS) entry which is preliminary data.</text>
</comment>
<dbReference type="AlphaFoldDB" id="A0AAV3Q2F1"/>
<dbReference type="PANTHER" id="PTHR31973">
    <property type="entry name" value="POLYPROTEIN, PUTATIVE-RELATED"/>
    <property type="match status" value="1"/>
</dbReference>
<organism evidence="1 2">
    <name type="scientific">Lithospermum erythrorhizon</name>
    <name type="common">Purple gromwell</name>
    <name type="synonym">Lithospermum officinale var. erythrorhizon</name>
    <dbReference type="NCBI Taxonomy" id="34254"/>
    <lineage>
        <taxon>Eukaryota</taxon>
        <taxon>Viridiplantae</taxon>
        <taxon>Streptophyta</taxon>
        <taxon>Embryophyta</taxon>
        <taxon>Tracheophyta</taxon>
        <taxon>Spermatophyta</taxon>
        <taxon>Magnoliopsida</taxon>
        <taxon>eudicotyledons</taxon>
        <taxon>Gunneridae</taxon>
        <taxon>Pentapetalae</taxon>
        <taxon>asterids</taxon>
        <taxon>lamiids</taxon>
        <taxon>Boraginales</taxon>
        <taxon>Boraginaceae</taxon>
        <taxon>Boraginoideae</taxon>
        <taxon>Lithospermeae</taxon>
        <taxon>Lithospermum</taxon>
    </lineage>
</organism>